<protein>
    <recommendedName>
        <fullName evidence="4">Amine oxidase domain-containing protein</fullName>
    </recommendedName>
</protein>
<dbReference type="PaxDb" id="55529-EKX31530"/>
<organism evidence="1">
    <name type="scientific">Guillardia theta (strain CCMP2712)</name>
    <name type="common">Cryptophyte</name>
    <dbReference type="NCBI Taxonomy" id="905079"/>
    <lineage>
        <taxon>Eukaryota</taxon>
        <taxon>Cryptophyceae</taxon>
        <taxon>Pyrenomonadales</taxon>
        <taxon>Geminigeraceae</taxon>
        <taxon>Guillardia</taxon>
    </lineage>
</organism>
<sequence length="222" mass="25403">MCFSSSIAHLVSGVRTKDGGLLEADVVVANADLPYVYQNLLPDKKMGEKFSHLKYTSSAIMFYWGMDKQFTELSVHNMFLAKNFRSSFDDIFKRFTLPEEPSFYIHVPSRIDPTAAPPNQDTFMVLVPCGHIEEAKDQQWDELIARARAAVLRKLKEEVKLESIEEHIKFEEIISPAIWKDKFNLAKGSCFGLSHTFTQLGYLRPQNQHDTLRNLFFTGCST</sequence>
<dbReference type="PANTHER" id="PTHR43734">
    <property type="entry name" value="PHYTOENE DESATURASE"/>
    <property type="match status" value="1"/>
</dbReference>
<keyword evidence="3" id="KW-1185">Reference proteome</keyword>
<dbReference type="GeneID" id="17288251"/>
<accession>L1I6N7</accession>
<evidence type="ECO:0000313" key="2">
    <source>
        <dbReference type="EnsemblProtists" id="EKX31530"/>
    </source>
</evidence>
<evidence type="ECO:0000313" key="1">
    <source>
        <dbReference type="EMBL" id="EKX31530.1"/>
    </source>
</evidence>
<dbReference type="AlphaFoldDB" id="L1I6N7"/>
<gene>
    <name evidence="1" type="ORF">GUITHDRAFT_122289</name>
</gene>
<dbReference type="HOGENOM" id="CLU_1247424_0_0_1"/>
<dbReference type="PANTHER" id="PTHR43734:SF1">
    <property type="entry name" value="PHYTOENE DESATURASE"/>
    <property type="match status" value="1"/>
</dbReference>
<evidence type="ECO:0000313" key="3">
    <source>
        <dbReference type="Proteomes" id="UP000011087"/>
    </source>
</evidence>
<dbReference type="OrthoDB" id="7777654at2759"/>
<dbReference type="eggNOG" id="ENOG502RYSM">
    <property type="taxonomic scope" value="Eukaryota"/>
</dbReference>
<dbReference type="RefSeq" id="XP_005818510.1">
    <property type="nucleotide sequence ID" value="XM_005818453.1"/>
</dbReference>
<dbReference type="Proteomes" id="UP000011087">
    <property type="component" value="Unassembled WGS sequence"/>
</dbReference>
<dbReference type="SUPFAM" id="SSF51905">
    <property type="entry name" value="FAD/NAD(P)-binding domain"/>
    <property type="match status" value="1"/>
</dbReference>
<dbReference type="EMBL" id="JH993267">
    <property type="protein sequence ID" value="EKX31530.1"/>
    <property type="molecule type" value="Genomic_DNA"/>
</dbReference>
<reference evidence="1 3" key="1">
    <citation type="journal article" date="2012" name="Nature">
        <title>Algal genomes reveal evolutionary mosaicism and the fate of nucleomorphs.</title>
        <authorList>
            <consortium name="DOE Joint Genome Institute"/>
            <person name="Curtis B.A."/>
            <person name="Tanifuji G."/>
            <person name="Burki F."/>
            <person name="Gruber A."/>
            <person name="Irimia M."/>
            <person name="Maruyama S."/>
            <person name="Arias M.C."/>
            <person name="Ball S.G."/>
            <person name="Gile G.H."/>
            <person name="Hirakawa Y."/>
            <person name="Hopkins J.F."/>
            <person name="Kuo A."/>
            <person name="Rensing S.A."/>
            <person name="Schmutz J."/>
            <person name="Symeonidi A."/>
            <person name="Elias M."/>
            <person name="Eveleigh R.J."/>
            <person name="Herman E.K."/>
            <person name="Klute M.J."/>
            <person name="Nakayama T."/>
            <person name="Obornik M."/>
            <person name="Reyes-Prieto A."/>
            <person name="Armbrust E.V."/>
            <person name="Aves S.J."/>
            <person name="Beiko R.G."/>
            <person name="Coutinho P."/>
            <person name="Dacks J.B."/>
            <person name="Durnford D.G."/>
            <person name="Fast N.M."/>
            <person name="Green B.R."/>
            <person name="Grisdale C.J."/>
            <person name="Hempel F."/>
            <person name="Henrissat B."/>
            <person name="Hoppner M.P."/>
            <person name="Ishida K."/>
            <person name="Kim E."/>
            <person name="Koreny L."/>
            <person name="Kroth P.G."/>
            <person name="Liu Y."/>
            <person name="Malik S.B."/>
            <person name="Maier U.G."/>
            <person name="McRose D."/>
            <person name="Mock T."/>
            <person name="Neilson J.A."/>
            <person name="Onodera N.T."/>
            <person name="Poole A.M."/>
            <person name="Pritham E.J."/>
            <person name="Richards T.A."/>
            <person name="Rocap G."/>
            <person name="Roy S.W."/>
            <person name="Sarai C."/>
            <person name="Schaack S."/>
            <person name="Shirato S."/>
            <person name="Slamovits C.H."/>
            <person name="Spencer D.F."/>
            <person name="Suzuki S."/>
            <person name="Worden A.Z."/>
            <person name="Zauner S."/>
            <person name="Barry K."/>
            <person name="Bell C."/>
            <person name="Bharti A.K."/>
            <person name="Crow J.A."/>
            <person name="Grimwood J."/>
            <person name="Kramer R."/>
            <person name="Lindquist E."/>
            <person name="Lucas S."/>
            <person name="Salamov A."/>
            <person name="McFadden G.I."/>
            <person name="Lane C.E."/>
            <person name="Keeling P.J."/>
            <person name="Gray M.W."/>
            <person name="Grigoriev I.V."/>
            <person name="Archibald J.M."/>
        </authorList>
    </citation>
    <scope>NUCLEOTIDE SEQUENCE</scope>
    <source>
        <strain evidence="1 3">CCMP2712</strain>
    </source>
</reference>
<dbReference type="InterPro" id="IPR036188">
    <property type="entry name" value="FAD/NAD-bd_sf"/>
</dbReference>
<reference evidence="2" key="3">
    <citation type="submission" date="2016-03" db="UniProtKB">
        <authorList>
            <consortium name="EnsemblProtists"/>
        </authorList>
    </citation>
    <scope>IDENTIFICATION</scope>
</reference>
<name>L1I6N7_GUITC</name>
<evidence type="ECO:0008006" key="4">
    <source>
        <dbReference type="Google" id="ProtNLM"/>
    </source>
</evidence>
<proteinExistence type="predicted"/>
<reference evidence="3" key="2">
    <citation type="submission" date="2012-11" db="EMBL/GenBank/DDBJ databases">
        <authorList>
            <person name="Kuo A."/>
            <person name="Curtis B.A."/>
            <person name="Tanifuji G."/>
            <person name="Burki F."/>
            <person name="Gruber A."/>
            <person name="Irimia M."/>
            <person name="Maruyama S."/>
            <person name="Arias M.C."/>
            <person name="Ball S.G."/>
            <person name="Gile G.H."/>
            <person name="Hirakawa Y."/>
            <person name="Hopkins J.F."/>
            <person name="Rensing S.A."/>
            <person name="Schmutz J."/>
            <person name="Symeonidi A."/>
            <person name="Elias M."/>
            <person name="Eveleigh R.J."/>
            <person name="Herman E.K."/>
            <person name="Klute M.J."/>
            <person name="Nakayama T."/>
            <person name="Obornik M."/>
            <person name="Reyes-Prieto A."/>
            <person name="Armbrust E.V."/>
            <person name="Aves S.J."/>
            <person name="Beiko R.G."/>
            <person name="Coutinho P."/>
            <person name="Dacks J.B."/>
            <person name="Durnford D.G."/>
            <person name="Fast N.M."/>
            <person name="Green B.R."/>
            <person name="Grisdale C."/>
            <person name="Hempe F."/>
            <person name="Henrissat B."/>
            <person name="Hoppner M.P."/>
            <person name="Ishida K.-I."/>
            <person name="Kim E."/>
            <person name="Koreny L."/>
            <person name="Kroth P.G."/>
            <person name="Liu Y."/>
            <person name="Malik S.-B."/>
            <person name="Maier U.G."/>
            <person name="McRose D."/>
            <person name="Mock T."/>
            <person name="Neilson J.A."/>
            <person name="Onodera N.T."/>
            <person name="Poole A.M."/>
            <person name="Pritham E.J."/>
            <person name="Richards T.A."/>
            <person name="Rocap G."/>
            <person name="Roy S.W."/>
            <person name="Sarai C."/>
            <person name="Schaack S."/>
            <person name="Shirato S."/>
            <person name="Slamovits C.H."/>
            <person name="Spencer D.F."/>
            <person name="Suzuki S."/>
            <person name="Worden A.Z."/>
            <person name="Zauner S."/>
            <person name="Barry K."/>
            <person name="Bell C."/>
            <person name="Bharti A.K."/>
            <person name="Crow J.A."/>
            <person name="Grimwood J."/>
            <person name="Kramer R."/>
            <person name="Lindquist E."/>
            <person name="Lucas S."/>
            <person name="Salamov A."/>
            <person name="McFadden G.I."/>
            <person name="Lane C.E."/>
            <person name="Keeling P.J."/>
            <person name="Gray M.W."/>
            <person name="Grigoriev I.V."/>
            <person name="Archibald J.M."/>
        </authorList>
    </citation>
    <scope>NUCLEOTIDE SEQUENCE</scope>
    <source>
        <strain evidence="3">CCMP2712</strain>
    </source>
</reference>
<dbReference type="STRING" id="905079.L1I6N7"/>
<dbReference type="EnsemblProtists" id="EKX31530">
    <property type="protein sequence ID" value="EKX31530"/>
    <property type="gene ID" value="GUITHDRAFT_122289"/>
</dbReference>
<dbReference type="KEGG" id="gtt:GUITHDRAFT_122289"/>